<evidence type="ECO:0000313" key="1">
    <source>
        <dbReference type="EMBL" id="BFO70310.1"/>
    </source>
</evidence>
<organism evidence="1">
    <name type="scientific">Prevotella sp. GTC17253</name>
    <dbReference type="NCBI Taxonomy" id="3236793"/>
    <lineage>
        <taxon>Bacteria</taxon>
        <taxon>Pseudomonadati</taxon>
        <taxon>Bacteroidota</taxon>
        <taxon>Bacteroidia</taxon>
        <taxon>Bacteroidales</taxon>
        <taxon>Prevotellaceae</taxon>
        <taxon>Prevotella</taxon>
    </lineage>
</organism>
<reference evidence="1" key="1">
    <citation type="submission" date="2024-07" db="EMBL/GenBank/DDBJ databases">
        <title>Complete genome sequence of Prevotella sp. YM-2024 GTC17253.</title>
        <authorList>
            <person name="Hayashi M."/>
            <person name="Muto Y."/>
            <person name="Tanaka K."/>
            <person name="Niwa H."/>
        </authorList>
    </citation>
    <scope>NUCLEOTIDE SEQUENCE</scope>
    <source>
        <strain evidence="1">GTC17253</strain>
    </source>
</reference>
<proteinExistence type="predicted"/>
<evidence type="ECO:0008006" key="2">
    <source>
        <dbReference type="Google" id="ProtNLM"/>
    </source>
</evidence>
<protein>
    <recommendedName>
        <fullName evidence="2">Lipoprotein</fullName>
    </recommendedName>
</protein>
<sequence>MMSTIVVFSSCHESLEDRAAREAAEYTRKYCPTPVVNNTRTDSVVFNKQSKTYTYYCSFTDKFDDAKVIQANSKSITDGLLSAIKDNPGIKIYKEAGFSFQYIVHSAQAPGKVLYQHNFTSKEYQ</sequence>
<gene>
    <name evidence="1" type="ORF">GTC17253_02760</name>
</gene>
<dbReference type="AlphaFoldDB" id="A0AB33IQH6"/>
<dbReference type="EMBL" id="AP035785">
    <property type="protein sequence ID" value="BFO70310.1"/>
    <property type="molecule type" value="Genomic_DNA"/>
</dbReference>
<name>A0AB33IQH6_9BACT</name>
<accession>A0AB33IQH6</accession>